<keyword evidence="2" id="KW-1185">Reference proteome</keyword>
<organism evidence="1 2">
    <name type="scientific">Absidia repens</name>
    <dbReference type="NCBI Taxonomy" id="90262"/>
    <lineage>
        <taxon>Eukaryota</taxon>
        <taxon>Fungi</taxon>
        <taxon>Fungi incertae sedis</taxon>
        <taxon>Mucoromycota</taxon>
        <taxon>Mucoromycotina</taxon>
        <taxon>Mucoromycetes</taxon>
        <taxon>Mucorales</taxon>
        <taxon>Cunninghamellaceae</taxon>
        <taxon>Absidia</taxon>
    </lineage>
</organism>
<gene>
    <name evidence="1" type="ORF">BCR42DRAFT_408932</name>
</gene>
<reference evidence="1 2" key="1">
    <citation type="submission" date="2016-07" db="EMBL/GenBank/DDBJ databases">
        <title>Pervasive Adenine N6-methylation of Active Genes in Fungi.</title>
        <authorList>
            <consortium name="DOE Joint Genome Institute"/>
            <person name="Mondo S.J."/>
            <person name="Dannebaum R.O."/>
            <person name="Kuo R.C."/>
            <person name="Labutti K."/>
            <person name="Haridas S."/>
            <person name="Kuo A."/>
            <person name="Salamov A."/>
            <person name="Ahrendt S.R."/>
            <person name="Lipzen A."/>
            <person name="Sullivan W."/>
            <person name="Andreopoulos W.B."/>
            <person name="Clum A."/>
            <person name="Lindquist E."/>
            <person name="Daum C."/>
            <person name="Ramamoorthy G.K."/>
            <person name="Gryganskyi A."/>
            <person name="Culley D."/>
            <person name="Magnuson J.K."/>
            <person name="James T.Y."/>
            <person name="O'Malley M.A."/>
            <person name="Stajich J.E."/>
            <person name="Spatafora J.W."/>
            <person name="Visel A."/>
            <person name="Grigoriev I.V."/>
        </authorList>
    </citation>
    <scope>NUCLEOTIDE SEQUENCE [LARGE SCALE GENOMIC DNA]</scope>
    <source>
        <strain evidence="1 2">NRRL 1336</strain>
    </source>
</reference>
<name>A0A1X2IQH8_9FUNG</name>
<protein>
    <submittedName>
        <fullName evidence="1">Uncharacterized protein</fullName>
    </submittedName>
</protein>
<comment type="caution">
    <text evidence="1">The sequence shown here is derived from an EMBL/GenBank/DDBJ whole genome shotgun (WGS) entry which is preliminary data.</text>
</comment>
<sequence>MSMTPMTSIAYPGSAPPPLAHTVMSTPYYPHVVLPHTAPAFYPKVVSMHQRVPPPVIVSHPRFYQNRPCCDCTDGCCLCTCLTTLCCALCFCEDEPCICCY</sequence>
<accession>A0A1X2IQH8</accession>
<proteinExistence type="predicted"/>
<dbReference type="AlphaFoldDB" id="A0A1X2IQH8"/>
<dbReference type="EMBL" id="MCGE01000006">
    <property type="protein sequence ID" value="ORZ20514.1"/>
    <property type="molecule type" value="Genomic_DNA"/>
</dbReference>
<dbReference type="Proteomes" id="UP000193560">
    <property type="component" value="Unassembled WGS sequence"/>
</dbReference>
<evidence type="ECO:0000313" key="2">
    <source>
        <dbReference type="Proteomes" id="UP000193560"/>
    </source>
</evidence>
<evidence type="ECO:0000313" key="1">
    <source>
        <dbReference type="EMBL" id="ORZ20514.1"/>
    </source>
</evidence>